<evidence type="ECO:0000256" key="1">
    <source>
        <dbReference type="ARBA" id="ARBA00004141"/>
    </source>
</evidence>
<protein>
    <recommendedName>
        <fullName evidence="8">DUF4870 domain-containing protein</fullName>
    </recommendedName>
</protein>
<proteinExistence type="predicted"/>
<gene>
    <name evidence="6" type="ORF">HMPREF9371_0482</name>
</gene>
<evidence type="ECO:0000256" key="3">
    <source>
        <dbReference type="ARBA" id="ARBA00022989"/>
    </source>
</evidence>
<feature type="transmembrane region" description="Helical" evidence="5">
    <location>
        <begin position="107"/>
        <end position="125"/>
    </location>
</feature>
<dbReference type="AlphaFoldDB" id="G4CFU3"/>
<keyword evidence="4 5" id="KW-0472">Membrane</keyword>
<accession>G4CFU3</accession>
<comment type="caution">
    <text evidence="6">The sequence shown here is derived from an EMBL/GenBank/DDBJ whole genome shotgun (WGS) entry which is preliminary data.</text>
</comment>
<name>G4CFU3_9NEIS</name>
<evidence type="ECO:0000256" key="2">
    <source>
        <dbReference type="ARBA" id="ARBA00022692"/>
    </source>
</evidence>
<dbReference type="InterPro" id="IPR019109">
    <property type="entry name" value="MamF_MmsF"/>
</dbReference>
<feature type="transmembrane region" description="Helical" evidence="5">
    <location>
        <begin position="41"/>
        <end position="62"/>
    </location>
</feature>
<evidence type="ECO:0000256" key="5">
    <source>
        <dbReference type="SAM" id="Phobius"/>
    </source>
</evidence>
<dbReference type="STRING" id="1032488.HMPREF9371_0482"/>
<feature type="transmembrane region" description="Helical" evidence="5">
    <location>
        <begin position="83"/>
        <end position="101"/>
    </location>
</feature>
<keyword evidence="2 5" id="KW-0812">Transmembrane</keyword>
<evidence type="ECO:0000313" key="7">
    <source>
        <dbReference type="Proteomes" id="UP000003019"/>
    </source>
</evidence>
<keyword evidence="3 5" id="KW-1133">Transmembrane helix</keyword>
<evidence type="ECO:0000313" key="6">
    <source>
        <dbReference type="EMBL" id="EGY53297.1"/>
    </source>
</evidence>
<reference evidence="6 7" key="1">
    <citation type="submission" date="2011-05" db="EMBL/GenBank/DDBJ databases">
        <authorList>
            <person name="Muzny D."/>
            <person name="Qin X."/>
            <person name="Deng J."/>
            <person name="Jiang H."/>
            <person name="Liu Y."/>
            <person name="Qu J."/>
            <person name="Song X.-Z."/>
            <person name="Zhang L."/>
            <person name="Thornton R."/>
            <person name="Coyle M."/>
            <person name="Francisco L."/>
            <person name="Jackson L."/>
            <person name="Javaid M."/>
            <person name="Korchina V."/>
            <person name="Kovar C."/>
            <person name="Mata R."/>
            <person name="Mathew T."/>
            <person name="Ngo R."/>
            <person name="Nguyen L."/>
            <person name="Nguyen N."/>
            <person name="Okwuonu G."/>
            <person name="Ongeri F."/>
            <person name="Pham C."/>
            <person name="Simmons D."/>
            <person name="Wilczek-Boney K."/>
            <person name="Hale W."/>
            <person name="Jakkamsetti A."/>
            <person name="Pham P."/>
            <person name="Ruth R."/>
            <person name="San Lucas F."/>
            <person name="Warren J."/>
            <person name="Zhang J."/>
            <person name="Zhao Z."/>
            <person name="Zhou C."/>
            <person name="Zhu D."/>
            <person name="Lee S."/>
            <person name="Bess C."/>
            <person name="Blankenburg K."/>
            <person name="Forbes L."/>
            <person name="Fu Q."/>
            <person name="Gubbala S."/>
            <person name="Hirani K."/>
            <person name="Jayaseelan J.C."/>
            <person name="Lara F."/>
            <person name="Munidasa M."/>
            <person name="Palculict T."/>
            <person name="Patil S."/>
            <person name="Pu L.-L."/>
            <person name="Saada N."/>
            <person name="Tang L."/>
            <person name="Weissenberger G."/>
            <person name="Zhu Y."/>
            <person name="Hemphill L."/>
            <person name="Shang Y."/>
            <person name="Youmans B."/>
            <person name="Ayvaz T."/>
            <person name="Ross M."/>
            <person name="Santibanez J."/>
            <person name="Aqrawi P."/>
            <person name="Gross S."/>
            <person name="Joshi V."/>
            <person name="Fowler G."/>
            <person name="Nazareth L."/>
            <person name="Reid J."/>
            <person name="Worley K."/>
            <person name="Petrosino J."/>
            <person name="Highlander S."/>
            <person name="Gibbs R."/>
        </authorList>
    </citation>
    <scope>NUCLEOTIDE SEQUENCE [LARGE SCALE GENOMIC DNA]</scope>
    <source>
        <strain evidence="6 7">871</strain>
    </source>
</reference>
<evidence type="ECO:0008006" key="8">
    <source>
        <dbReference type="Google" id="ProtNLM"/>
    </source>
</evidence>
<comment type="subcellular location">
    <subcellularLocation>
        <location evidence="1">Membrane</location>
        <topology evidence="1">Multi-pass membrane protein</topology>
    </subcellularLocation>
</comment>
<keyword evidence="7" id="KW-1185">Reference proteome</keyword>
<organism evidence="6 7">
    <name type="scientific">Neisseria shayeganii 871</name>
    <dbReference type="NCBI Taxonomy" id="1032488"/>
    <lineage>
        <taxon>Bacteria</taxon>
        <taxon>Pseudomonadati</taxon>
        <taxon>Pseudomonadota</taxon>
        <taxon>Betaproteobacteria</taxon>
        <taxon>Neisseriales</taxon>
        <taxon>Neisseriaceae</taxon>
        <taxon>Neisseria</taxon>
    </lineage>
</organism>
<evidence type="ECO:0000256" key="4">
    <source>
        <dbReference type="ARBA" id="ARBA00023136"/>
    </source>
</evidence>
<dbReference type="PATRIC" id="fig|1032488.3.peg.444"/>
<dbReference type="Pfam" id="PF09685">
    <property type="entry name" value="MamF_MmsF"/>
    <property type="match status" value="1"/>
</dbReference>
<dbReference type="Proteomes" id="UP000003019">
    <property type="component" value="Unassembled WGS sequence"/>
</dbReference>
<sequence>MIKELKMSEYEQNSQVENHVPAAVQPVEPPAPAVSDDDLNLAMLSHLLGIVLGFLPSLIIWLMNKDKADKAFVNDQAKEALNFQITVIIGYVAGSILSAVLIGFLVIFLVVVANFVLCIVAALAAKKGEAYRYPFTLRLLK</sequence>
<dbReference type="EMBL" id="AGAY01000018">
    <property type="protein sequence ID" value="EGY53297.1"/>
    <property type="molecule type" value="Genomic_DNA"/>
</dbReference>
<dbReference type="HOGENOM" id="CLU_104196_2_0_4"/>